<feature type="compositionally biased region" description="Low complexity" evidence="1">
    <location>
        <begin position="27"/>
        <end position="37"/>
    </location>
</feature>
<comment type="caution">
    <text evidence="3">The sequence shown here is derived from an EMBL/GenBank/DDBJ whole genome shotgun (WGS) entry which is preliminary data.</text>
</comment>
<feature type="region of interest" description="Disordered" evidence="1">
    <location>
        <begin position="27"/>
        <end position="46"/>
    </location>
</feature>
<sequence length="244" mass="27033">MKFIKCITVFFFASLLITSCEIEPVDVSSTTPTVPTTPGGGTSSGDYWPTAVNNQWVFKMDGVLQSPMKMISTNTINANPYYTFNEQVGTEIGTTISGVQRLRKLNGNYYLKMENLSSPAQGSIPGFTMTGYETIILKDYLSVGGTWTDKYSQTTSYTDPNFPVISLDFDILATVMEKNSSITIAGHKYTDVIKIKYIQKVTMVGQTTTVTSYYWYSKNVGPIKMTTETGGQTVVQELDSYIVK</sequence>
<protein>
    <recommendedName>
        <fullName evidence="5">DUF3108 domain-containing protein</fullName>
    </recommendedName>
</protein>
<feature type="chain" id="PRO_5015634043" description="DUF3108 domain-containing protein" evidence="2">
    <location>
        <begin position="23"/>
        <end position="244"/>
    </location>
</feature>
<feature type="signal peptide" evidence="2">
    <location>
        <begin position="1"/>
        <end position="22"/>
    </location>
</feature>
<evidence type="ECO:0000313" key="4">
    <source>
        <dbReference type="Proteomes" id="UP000237310"/>
    </source>
</evidence>
<evidence type="ECO:0008006" key="5">
    <source>
        <dbReference type="Google" id="ProtNLM"/>
    </source>
</evidence>
<dbReference type="Gene3D" id="2.40.360.20">
    <property type="match status" value="1"/>
</dbReference>
<organism evidence="3 4">
    <name type="scientific">Flavobacterium alvei</name>
    <dbReference type="NCBI Taxonomy" id="2080416"/>
    <lineage>
        <taxon>Bacteria</taxon>
        <taxon>Pseudomonadati</taxon>
        <taxon>Bacteroidota</taxon>
        <taxon>Flavobacteriia</taxon>
        <taxon>Flavobacteriales</taxon>
        <taxon>Flavobacteriaceae</taxon>
        <taxon>Flavobacterium</taxon>
    </lineage>
</organism>
<dbReference type="RefSeq" id="WP_103806877.1">
    <property type="nucleotide sequence ID" value="NZ_PQVG01000008.1"/>
</dbReference>
<keyword evidence="2" id="KW-0732">Signal</keyword>
<gene>
    <name evidence="3" type="ORF">C3L50_14395</name>
</gene>
<accession>A0A2S5A5Z5</accession>
<reference evidence="3 4" key="1">
    <citation type="submission" date="2018-01" db="EMBL/GenBank/DDBJ databases">
        <authorList>
            <person name="Gaut B.S."/>
            <person name="Morton B.R."/>
            <person name="Clegg M.T."/>
            <person name="Duvall M.R."/>
        </authorList>
    </citation>
    <scope>NUCLEOTIDE SEQUENCE [LARGE SCALE GENOMIC DNA]</scope>
    <source>
        <strain evidence="3 4">HR-AY</strain>
    </source>
</reference>
<evidence type="ECO:0000313" key="3">
    <source>
        <dbReference type="EMBL" id="POY37752.1"/>
    </source>
</evidence>
<dbReference type="PROSITE" id="PS51257">
    <property type="entry name" value="PROKAR_LIPOPROTEIN"/>
    <property type="match status" value="1"/>
</dbReference>
<evidence type="ECO:0000256" key="2">
    <source>
        <dbReference type="SAM" id="SignalP"/>
    </source>
</evidence>
<keyword evidence="4" id="KW-1185">Reference proteome</keyword>
<dbReference type="EMBL" id="PQVG01000008">
    <property type="protein sequence ID" value="POY37752.1"/>
    <property type="molecule type" value="Genomic_DNA"/>
</dbReference>
<evidence type="ECO:0000256" key="1">
    <source>
        <dbReference type="SAM" id="MobiDB-lite"/>
    </source>
</evidence>
<dbReference type="OrthoDB" id="705385at2"/>
<dbReference type="AlphaFoldDB" id="A0A2S5A5Z5"/>
<name>A0A2S5A5Z5_9FLAO</name>
<dbReference type="Proteomes" id="UP000237310">
    <property type="component" value="Unassembled WGS sequence"/>
</dbReference>
<proteinExistence type="predicted"/>